<accession>A0AB40CJ53</accession>
<dbReference type="Gene3D" id="1.25.40.10">
    <property type="entry name" value="Tetratricopeptide repeat domain"/>
    <property type="match status" value="3"/>
</dbReference>
<dbReference type="PANTHER" id="PTHR47939">
    <property type="entry name" value="MEMBRANE-ASSOCIATED SALT-INDUCIBLE PROTEIN-LIKE"/>
    <property type="match status" value="1"/>
</dbReference>
<keyword evidence="4" id="KW-1185">Reference proteome</keyword>
<dbReference type="PANTHER" id="PTHR47939:SF5">
    <property type="entry name" value="PENTACOTRIPEPTIDE-REPEAT REGION OF PRORP DOMAIN-CONTAINING PROTEIN"/>
    <property type="match status" value="1"/>
</dbReference>
<dbReference type="RefSeq" id="XP_039139108.1">
    <property type="nucleotide sequence ID" value="XM_039283174.1"/>
</dbReference>
<feature type="repeat" description="PPR" evidence="3">
    <location>
        <begin position="128"/>
        <end position="162"/>
    </location>
</feature>
<evidence type="ECO:0000256" key="1">
    <source>
        <dbReference type="ARBA" id="ARBA00007626"/>
    </source>
</evidence>
<evidence type="ECO:0000313" key="6">
    <source>
        <dbReference type="RefSeq" id="XP_039139105.1"/>
    </source>
</evidence>
<dbReference type="RefSeq" id="XP_039139107.1">
    <property type="nucleotide sequence ID" value="XM_039283173.1"/>
</dbReference>
<dbReference type="GeneID" id="120276428"/>
<gene>
    <name evidence="5 6 7 8 9" type="primary">LOC120276428</name>
</gene>
<evidence type="ECO:0000313" key="5">
    <source>
        <dbReference type="RefSeq" id="XP_039139104.1"/>
    </source>
</evidence>
<evidence type="ECO:0000313" key="4">
    <source>
        <dbReference type="Proteomes" id="UP001515500"/>
    </source>
</evidence>
<dbReference type="RefSeq" id="XP_039139106.1">
    <property type="nucleotide sequence ID" value="XM_039283172.1"/>
</dbReference>
<feature type="repeat" description="PPR" evidence="3">
    <location>
        <begin position="357"/>
        <end position="391"/>
    </location>
</feature>
<dbReference type="InterPro" id="IPR050667">
    <property type="entry name" value="PPR-containing_protein"/>
</dbReference>
<dbReference type="RefSeq" id="XP_039139104.1">
    <property type="nucleotide sequence ID" value="XM_039283170.1"/>
</dbReference>
<dbReference type="NCBIfam" id="TIGR00756">
    <property type="entry name" value="PPR"/>
    <property type="match status" value="4"/>
</dbReference>
<evidence type="ECO:0000256" key="3">
    <source>
        <dbReference type="PROSITE-ProRule" id="PRU00708"/>
    </source>
</evidence>
<dbReference type="InterPro" id="IPR002885">
    <property type="entry name" value="PPR_rpt"/>
</dbReference>
<organism evidence="4 9">
    <name type="scientific">Dioscorea cayennensis subsp. rotundata</name>
    <name type="common">White Guinea yam</name>
    <name type="synonym">Dioscorea rotundata</name>
    <dbReference type="NCBI Taxonomy" id="55577"/>
    <lineage>
        <taxon>Eukaryota</taxon>
        <taxon>Viridiplantae</taxon>
        <taxon>Streptophyta</taxon>
        <taxon>Embryophyta</taxon>
        <taxon>Tracheophyta</taxon>
        <taxon>Spermatophyta</taxon>
        <taxon>Magnoliopsida</taxon>
        <taxon>Liliopsida</taxon>
        <taxon>Dioscoreales</taxon>
        <taxon>Dioscoreaceae</taxon>
        <taxon>Dioscorea</taxon>
    </lineage>
</organism>
<evidence type="ECO:0000313" key="8">
    <source>
        <dbReference type="RefSeq" id="XP_039139107.1"/>
    </source>
</evidence>
<feature type="repeat" description="PPR" evidence="3">
    <location>
        <begin position="206"/>
        <end position="240"/>
    </location>
</feature>
<evidence type="ECO:0000256" key="2">
    <source>
        <dbReference type="ARBA" id="ARBA00022737"/>
    </source>
</evidence>
<name>A0AB40CJ53_DIOCR</name>
<reference evidence="5 6" key="1">
    <citation type="submission" date="2025-04" db="UniProtKB">
        <authorList>
            <consortium name="RefSeq"/>
        </authorList>
    </citation>
    <scope>IDENTIFICATION</scope>
</reference>
<dbReference type="InterPro" id="IPR011990">
    <property type="entry name" value="TPR-like_helical_dom_sf"/>
</dbReference>
<sequence length="481" mass="53931">MGISKISATQQYLNINSISSLQTLTTVVIHGVGSLDDMDTTLQRLHLPVTPSLFLQFLHSFRNPTITSARRLLRFFSWCRRQENDRFPAPVFGDDAFNMVIRALAQMKDFTAVMAAVADLQKEGRRMDPQTFELVVKTLVSSGKPEEAVRLFRRVEEKRELLVRRSADDGEWSCASAVIQALSAKGHARKAVGVLWHHKDKLVDAGSNISRSILHGWCVHGNVGEARRILDQMKSGGNPPGLASYNDFLYCVCKRNLRFNPSALVPEATNLMAEMRASGVAPTTVSYNILISCLSKTRRVKEACGILQSLIQGKGSCSCSPDWVSYYLVIKLLYLTGRFGRGNKLVEHMFEIGMVPGVKFYHGLIGVLCGMDKMKYALEMFDRMKQSGLVSNGAMYDLLIEKLCRNGEFDMGRCLWDEALERGIVLQSSSDLLDPLKTEVFKPVRPLKKLDASEYKMLMLKAKGVRRARVKLKPNKCHSRS</sequence>
<evidence type="ECO:0000313" key="9">
    <source>
        <dbReference type="RefSeq" id="XP_039139108.1"/>
    </source>
</evidence>
<dbReference type="RefSeq" id="XP_039139105.1">
    <property type="nucleotide sequence ID" value="XM_039283171.1"/>
</dbReference>
<evidence type="ECO:0000313" key="7">
    <source>
        <dbReference type="RefSeq" id="XP_039139106.1"/>
    </source>
</evidence>
<proteinExistence type="inferred from homology"/>
<dbReference type="AlphaFoldDB" id="A0AB40CJ53"/>
<feature type="repeat" description="PPR" evidence="3">
    <location>
        <begin position="392"/>
        <end position="426"/>
    </location>
</feature>
<comment type="similarity">
    <text evidence="1">Belongs to the PPR family. P subfamily.</text>
</comment>
<protein>
    <submittedName>
        <fullName evidence="5 6">Pentatricopeptide repeat-containing protein At5g61370, mitochondrial</fullName>
    </submittedName>
</protein>
<dbReference type="Proteomes" id="UP001515500">
    <property type="component" value="Chromosome 14"/>
</dbReference>
<dbReference type="PROSITE" id="PS51375">
    <property type="entry name" value="PPR"/>
    <property type="match status" value="4"/>
</dbReference>
<keyword evidence="2" id="KW-0677">Repeat</keyword>
<dbReference type="Pfam" id="PF01535">
    <property type="entry name" value="PPR"/>
    <property type="match status" value="5"/>
</dbReference>